<evidence type="ECO:0000259" key="8">
    <source>
        <dbReference type="PROSITE" id="PS51192"/>
    </source>
</evidence>
<dbReference type="GO" id="GO:0003677">
    <property type="term" value="F:DNA binding"/>
    <property type="evidence" value="ECO:0007669"/>
    <property type="project" value="UniProtKB-KW"/>
</dbReference>
<dbReference type="AlphaFoldDB" id="A0A176TMF8"/>
<dbReference type="GO" id="GO:0009378">
    <property type="term" value="F:four-way junction helicase activity"/>
    <property type="evidence" value="ECO:0007669"/>
    <property type="project" value="TreeGrafter"/>
</dbReference>
<dbReference type="GO" id="GO:0005524">
    <property type="term" value="F:ATP binding"/>
    <property type="evidence" value="ECO:0007669"/>
    <property type="project" value="UniProtKB-KW"/>
</dbReference>
<evidence type="ECO:0000256" key="6">
    <source>
        <dbReference type="ARBA" id="ARBA00044535"/>
    </source>
</evidence>
<dbReference type="CDD" id="cd17920">
    <property type="entry name" value="DEXHc_RecQ"/>
    <property type="match status" value="1"/>
</dbReference>
<dbReference type="InterPro" id="IPR001650">
    <property type="entry name" value="Helicase_C-like"/>
</dbReference>
<dbReference type="RefSeq" id="WP_057782283.1">
    <property type="nucleotide sequence ID" value="NZ_BJWE01000001.1"/>
</dbReference>
<dbReference type="Proteomes" id="UP000077280">
    <property type="component" value="Unassembled WGS sequence"/>
</dbReference>
<evidence type="ECO:0000313" key="12">
    <source>
        <dbReference type="Proteomes" id="UP000077280"/>
    </source>
</evidence>
<sequence length="488" mass="55529">MQIDDKQLYKILQSKFGFSEFKPGQLDIIHRLCLKENVLAVLPTGTGKSLVYQLLGYLLRQPILVISPLISLIDDQVARLNRLGEKHVIGLTSKLDHNQRQFALNHLQDYRFIYLSPEMANQPEVLNALRRLTFGLFVIDEAHCLSQWGPDFRPDYLKLKDLRKQLGTPTTLMLTATATEAVRQDIIQKMALASDQVEQVVYSVDRPNIYLEVEHCQTSAEKKEKLIKLLQTLGGSGIVYFSSKKIANQMTELIGQQSGRSVAAYHADIDLQDRYRIQQQFMQGKLDVICATSAFGMGIDKNNIRFVIHYHMPGNLEDYLQEIGRAGRDQQESIAILLYTAGDEYIPSTLNMASFPSATNVQTFFMKPESRASFEPDQKQLLDYYRNQNKSAQEVSKIFENRQLAKQTNLMKMLAFVNENGCLRQNLLAHFDEEEPKHDEQCCGIDCALDAISTLHLDTKDIPGGKIAYGSSLIPWQTRLNQLFSQKN</sequence>
<keyword evidence="5" id="KW-0238">DNA-binding</keyword>
<dbReference type="InterPro" id="IPR002464">
    <property type="entry name" value="DNA/RNA_helicase_DEAH_CS"/>
</dbReference>
<keyword evidence="3 10" id="KW-0347">Helicase</keyword>
<feature type="domain" description="Helicase ATP-binding" evidence="8">
    <location>
        <begin position="29"/>
        <end position="196"/>
    </location>
</feature>
<dbReference type="Pfam" id="PF00270">
    <property type="entry name" value="DEAD"/>
    <property type="match status" value="1"/>
</dbReference>
<dbReference type="GO" id="GO:0006310">
    <property type="term" value="P:DNA recombination"/>
    <property type="evidence" value="ECO:0007669"/>
    <property type="project" value="InterPro"/>
</dbReference>
<evidence type="ECO:0000259" key="9">
    <source>
        <dbReference type="PROSITE" id="PS51194"/>
    </source>
</evidence>
<dbReference type="EMBL" id="WERX01000004">
    <property type="protein sequence ID" value="MDV7693687.1"/>
    <property type="molecule type" value="Genomic_DNA"/>
</dbReference>
<evidence type="ECO:0000256" key="7">
    <source>
        <dbReference type="ARBA" id="ARBA00044550"/>
    </source>
</evidence>
<dbReference type="SMART" id="SM00487">
    <property type="entry name" value="DEXDc"/>
    <property type="match status" value="1"/>
</dbReference>
<evidence type="ECO:0000256" key="5">
    <source>
        <dbReference type="ARBA" id="ARBA00023125"/>
    </source>
</evidence>
<keyword evidence="4" id="KW-0067">ATP-binding</keyword>
<evidence type="ECO:0000256" key="3">
    <source>
        <dbReference type="ARBA" id="ARBA00022806"/>
    </source>
</evidence>
<dbReference type="Gene3D" id="3.40.50.300">
    <property type="entry name" value="P-loop containing nucleotide triphosphate hydrolases"/>
    <property type="match status" value="2"/>
</dbReference>
<reference evidence="10" key="2">
    <citation type="submission" date="2019-10" db="EMBL/GenBank/DDBJ databases">
        <title>Malate fermentation in French cider.</title>
        <authorList>
            <person name="Cousin F.J."/>
            <person name="Medina Fernandez S."/>
            <person name="Misery B."/>
            <person name="Laplace J.-M."/>
            <person name="Cretenet M."/>
        </authorList>
    </citation>
    <scope>NUCLEOTIDE SEQUENCE</scope>
    <source>
        <strain evidence="10">UCMA15901</strain>
    </source>
</reference>
<evidence type="ECO:0000313" key="13">
    <source>
        <dbReference type="Proteomes" id="UP001275867"/>
    </source>
</evidence>
<keyword evidence="12" id="KW-1185">Reference proteome</keyword>
<organism evidence="10 13">
    <name type="scientific">Pediococcus parvulus</name>
    <dbReference type="NCBI Taxonomy" id="54062"/>
    <lineage>
        <taxon>Bacteria</taxon>
        <taxon>Bacillati</taxon>
        <taxon>Bacillota</taxon>
        <taxon>Bacilli</taxon>
        <taxon>Lactobacillales</taxon>
        <taxon>Lactobacillaceae</taxon>
        <taxon>Pediococcus</taxon>
    </lineage>
</organism>
<name>A0A176TMF8_9LACO</name>
<dbReference type="Proteomes" id="UP001275867">
    <property type="component" value="Unassembled WGS sequence"/>
</dbReference>
<evidence type="ECO:0000313" key="10">
    <source>
        <dbReference type="EMBL" id="MDV7693687.1"/>
    </source>
</evidence>
<dbReference type="OrthoDB" id="9763310at2"/>
<dbReference type="GO" id="GO:0006281">
    <property type="term" value="P:DNA repair"/>
    <property type="evidence" value="ECO:0007669"/>
    <property type="project" value="TreeGrafter"/>
</dbReference>
<gene>
    <name evidence="11" type="ORF">A7K95_02375</name>
    <name evidence="10" type="ORF">GA842_02090</name>
</gene>
<dbReference type="PROSITE" id="PS51194">
    <property type="entry name" value="HELICASE_CTER"/>
    <property type="match status" value="1"/>
</dbReference>
<evidence type="ECO:0000256" key="1">
    <source>
        <dbReference type="ARBA" id="ARBA00022741"/>
    </source>
</evidence>
<dbReference type="InterPro" id="IPR004589">
    <property type="entry name" value="DNA_helicase_ATP-dep_RecQ"/>
</dbReference>
<feature type="domain" description="Helicase C-terminal" evidence="9">
    <location>
        <begin position="225"/>
        <end position="372"/>
    </location>
</feature>
<dbReference type="GO" id="GO:0043138">
    <property type="term" value="F:3'-5' DNA helicase activity"/>
    <property type="evidence" value="ECO:0007669"/>
    <property type="project" value="TreeGrafter"/>
</dbReference>
<dbReference type="PROSITE" id="PS51192">
    <property type="entry name" value="HELICASE_ATP_BIND_1"/>
    <property type="match status" value="1"/>
</dbReference>
<keyword evidence="2 10" id="KW-0378">Hydrolase</keyword>
<dbReference type="SUPFAM" id="SSF52540">
    <property type="entry name" value="P-loop containing nucleoside triphosphate hydrolases"/>
    <property type="match status" value="1"/>
</dbReference>
<proteinExistence type="predicted"/>
<evidence type="ECO:0000313" key="11">
    <source>
        <dbReference type="EMBL" id="OAD64879.1"/>
    </source>
</evidence>
<dbReference type="GO" id="GO:0043590">
    <property type="term" value="C:bacterial nucleoid"/>
    <property type="evidence" value="ECO:0007669"/>
    <property type="project" value="TreeGrafter"/>
</dbReference>
<dbReference type="InterPro" id="IPR027417">
    <property type="entry name" value="P-loop_NTPase"/>
</dbReference>
<evidence type="ECO:0000256" key="4">
    <source>
        <dbReference type="ARBA" id="ARBA00022840"/>
    </source>
</evidence>
<dbReference type="GO" id="GO:0016787">
    <property type="term" value="F:hydrolase activity"/>
    <property type="evidence" value="ECO:0007669"/>
    <property type="project" value="UniProtKB-KW"/>
</dbReference>
<comment type="caution">
    <text evidence="10">The sequence shown here is derived from an EMBL/GenBank/DDBJ whole genome shotgun (WGS) entry which is preliminary data.</text>
</comment>
<dbReference type="InterPro" id="IPR014001">
    <property type="entry name" value="Helicase_ATP-bd"/>
</dbReference>
<dbReference type="PROSITE" id="PS00690">
    <property type="entry name" value="DEAH_ATP_HELICASE"/>
    <property type="match status" value="1"/>
</dbReference>
<evidence type="ECO:0000256" key="2">
    <source>
        <dbReference type="ARBA" id="ARBA00022801"/>
    </source>
</evidence>
<dbReference type="GO" id="GO:0005737">
    <property type="term" value="C:cytoplasm"/>
    <property type="evidence" value="ECO:0007669"/>
    <property type="project" value="TreeGrafter"/>
</dbReference>
<dbReference type="InterPro" id="IPR011545">
    <property type="entry name" value="DEAD/DEAH_box_helicase_dom"/>
</dbReference>
<dbReference type="PANTHER" id="PTHR13710">
    <property type="entry name" value="DNA HELICASE RECQ FAMILY MEMBER"/>
    <property type="match status" value="1"/>
</dbReference>
<protein>
    <recommendedName>
        <fullName evidence="6">ATP-dependent DNA helicase RecQ</fullName>
    </recommendedName>
    <alternativeName>
        <fullName evidence="7">DNA 3'-5' helicase RecQ</fullName>
    </alternativeName>
</protein>
<accession>A0A176TMF8</accession>
<dbReference type="NCBIfam" id="TIGR00614">
    <property type="entry name" value="recQ_fam"/>
    <property type="match status" value="1"/>
</dbReference>
<dbReference type="InterPro" id="IPR032284">
    <property type="entry name" value="RecQ_Zn-bd"/>
</dbReference>
<dbReference type="PANTHER" id="PTHR13710:SF84">
    <property type="entry name" value="ATP-DEPENDENT DNA HELICASE RECS-RELATED"/>
    <property type="match status" value="1"/>
</dbReference>
<dbReference type="SMART" id="SM00490">
    <property type="entry name" value="HELICc"/>
    <property type="match status" value="1"/>
</dbReference>
<dbReference type="EMBL" id="LXND01000020">
    <property type="protein sequence ID" value="OAD64879.1"/>
    <property type="molecule type" value="Genomic_DNA"/>
</dbReference>
<dbReference type="GeneID" id="93383081"/>
<dbReference type="Pfam" id="PF16124">
    <property type="entry name" value="RecQ_Zn_bind"/>
    <property type="match status" value="1"/>
</dbReference>
<reference evidence="11 12" key="1">
    <citation type="submission" date="2016-05" db="EMBL/GenBank/DDBJ databases">
        <title>Draft genome sequence of Pediococcus parvulus 2.6, a probiotic beta-glucan producer strain.</title>
        <authorList>
            <person name="Mohedano M.L."/>
            <person name="Perez-Ramos A."/>
            <person name="Duenas M.T."/>
            <person name="Lamontanara A."/>
            <person name="Orru L."/>
            <person name="Spano G."/>
            <person name="Capozzi V."/>
            <person name="Lopez P."/>
        </authorList>
    </citation>
    <scope>NUCLEOTIDE SEQUENCE [LARGE SCALE GENOMIC DNA]</scope>
    <source>
        <strain evidence="11 12">2.6</strain>
    </source>
</reference>
<keyword evidence="1" id="KW-0547">Nucleotide-binding</keyword>
<dbReference type="GO" id="GO:0030894">
    <property type="term" value="C:replisome"/>
    <property type="evidence" value="ECO:0007669"/>
    <property type="project" value="TreeGrafter"/>
</dbReference>
<dbReference type="Pfam" id="PF00271">
    <property type="entry name" value="Helicase_C"/>
    <property type="match status" value="1"/>
</dbReference>